<evidence type="ECO:0000313" key="2">
    <source>
        <dbReference type="Proteomes" id="UP000199012"/>
    </source>
</evidence>
<evidence type="ECO:0000313" key="1">
    <source>
        <dbReference type="EMBL" id="SFB42711.1"/>
    </source>
</evidence>
<sequence length="105" mass="11914">MCANELNAPQERELQTVLKRVAQVRPRRPDDDAGDDVWQAWMQLDEVQSTIAGWAGREIGSLRPDDDEFLAAARKNLAAPGVHKLLGDRRVDFQRAVSMLYDRLL</sequence>
<proteinExistence type="predicted"/>
<dbReference type="EMBL" id="FOKA01000030">
    <property type="protein sequence ID" value="SFB42711.1"/>
    <property type="molecule type" value="Genomic_DNA"/>
</dbReference>
<dbReference type="Proteomes" id="UP000199012">
    <property type="component" value="Unassembled WGS sequence"/>
</dbReference>
<protein>
    <submittedName>
        <fullName evidence="1">Uncharacterized protein</fullName>
    </submittedName>
</protein>
<dbReference type="AlphaFoldDB" id="A0A1I1AXE0"/>
<reference evidence="2" key="1">
    <citation type="submission" date="2016-10" db="EMBL/GenBank/DDBJ databases">
        <authorList>
            <person name="Varghese N."/>
            <person name="Submissions S."/>
        </authorList>
    </citation>
    <scope>NUCLEOTIDE SEQUENCE [LARGE SCALE GENOMIC DNA]</scope>
    <source>
        <strain evidence="2">CGMCC 4.6945</strain>
    </source>
</reference>
<keyword evidence="2" id="KW-1185">Reference proteome</keyword>
<dbReference type="RefSeq" id="WP_139224538.1">
    <property type="nucleotide sequence ID" value="NZ_BONM01000059.1"/>
</dbReference>
<dbReference type="OrthoDB" id="9964035at2"/>
<organism evidence="1 2">
    <name type="scientific">Cellulomonas marina</name>
    <dbReference type="NCBI Taxonomy" id="988821"/>
    <lineage>
        <taxon>Bacteria</taxon>
        <taxon>Bacillati</taxon>
        <taxon>Actinomycetota</taxon>
        <taxon>Actinomycetes</taxon>
        <taxon>Micrococcales</taxon>
        <taxon>Cellulomonadaceae</taxon>
        <taxon>Cellulomonas</taxon>
    </lineage>
</organism>
<gene>
    <name evidence="1" type="ORF">SAMN05421867_1301</name>
</gene>
<accession>A0A1I1AXE0</accession>
<name>A0A1I1AXE0_9CELL</name>